<evidence type="ECO:0000256" key="13">
    <source>
        <dbReference type="ARBA" id="ARBA00022741"/>
    </source>
</evidence>
<dbReference type="GO" id="GO:0009409">
    <property type="term" value="P:response to cold"/>
    <property type="evidence" value="ECO:0007669"/>
    <property type="project" value="UniProtKB-ARBA"/>
</dbReference>
<comment type="catalytic activity">
    <reaction evidence="21">
        <text>L-seryl-[protein] + ATP = O-phospho-L-seryl-[protein] + ADP + H(+)</text>
        <dbReference type="Rhea" id="RHEA:17989"/>
        <dbReference type="Rhea" id="RHEA-COMP:9863"/>
        <dbReference type="Rhea" id="RHEA-COMP:11604"/>
        <dbReference type="ChEBI" id="CHEBI:15378"/>
        <dbReference type="ChEBI" id="CHEBI:29999"/>
        <dbReference type="ChEBI" id="CHEBI:30616"/>
        <dbReference type="ChEBI" id="CHEBI:83421"/>
        <dbReference type="ChEBI" id="CHEBI:456216"/>
        <dbReference type="EC" id="2.7.11.1"/>
    </reaction>
</comment>
<accession>W1PK93</accession>
<dbReference type="FunFam" id="3.80.10.10:FF:000679">
    <property type="entry name" value="LRR receptor-like serine/threonine-protein kinase RPK2"/>
    <property type="match status" value="1"/>
</dbReference>
<dbReference type="InterPro" id="IPR032675">
    <property type="entry name" value="LRR_dom_sf"/>
</dbReference>
<dbReference type="InterPro" id="IPR008271">
    <property type="entry name" value="Ser/Thr_kinase_AS"/>
</dbReference>
<dbReference type="Gene3D" id="3.80.10.10">
    <property type="entry name" value="Ribonuclease Inhibitor"/>
    <property type="match status" value="3"/>
</dbReference>
<keyword evidence="14" id="KW-0418">Kinase</keyword>
<dbReference type="PANTHER" id="PTHR48056">
    <property type="entry name" value="LRR RECEPTOR-LIKE SERINE/THREONINE-PROTEIN KINASE-RELATED"/>
    <property type="match status" value="1"/>
</dbReference>
<comment type="subcellular location">
    <subcellularLocation>
        <location evidence="1">Cell membrane</location>
        <topology evidence="1">Single-pass type I membrane protein</topology>
    </subcellularLocation>
</comment>
<dbReference type="HOGENOM" id="CLU_000288_22_2_1"/>
<dbReference type="EMBL" id="KI393735">
    <property type="protein sequence ID" value="ERN07535.1"/>
    <property type="molecule type" value="Genomic_DNA"/>
</dbReference>
<keyword evidence="6" id="KW-0723">Serine/threonine-protein kinase</keyword>
<evidence type="ECO:0000313" key="26">
    <source>
        <dbReference type="EMBL" id="ERN07535.1"/>
    </source>
</evidence>
<dbReference type="PROSITE" id="PS00107">
    <property type="entry name" value="PROTEIN_KINASE_ATP"/>
    <property type="match status" value="1"/>
</dbReference>
<keyword evidence="16 24" id="KW-1133">Transmembrane helix</keyword>
<dbReference type="PANTHER" id="PTHR48056:SF63">
    <property type="entry name" value="PROTEIN KINASE DOMAIN-CONTAINING PROTEIN"/>
    <property type="match status" value="1"/>
</dbReference>
<keyword evidence="12" id="KW-0677">Repeat</keyword>
<feature type="binding site" evidence="22">
    <location>
        <position position="903"/>
    </location>
    <ligand>
        <name>ATP</name>
        <dbReference type="ChEBI" id="CHEBI:30616"/>
    </ligand>
</feature>
<dbReference type="SMART" id="SM00220">
    <property type="entry name" value="S_TKc"/>
    <property type="match status" value="1"/>
</dbReference>
<dbReference type="GO" id="GO:0005886">
    <property type="term" value="C:plasma membrane"/>
    <property type="evidence" value="ECO:0000318"/>
    <property type="project" value="GO_Central"/>
</dbReference>
<name>W1PK93_AMBTC</name>
<comment type="catalytic activity">
    <reaction evidence="20">
        <text>L-threonyl-[protein] + ATP = O-phospho-L-threonyl-[protein] + ADP + H(+)</text>
        <dbReference type="Rhea" id="RHEA:46608"/>
        <dbReference type="Rhea" id="RHEA-COMP:11060"/>
        <dbReference type="Rhea" id="RHEA-COMP:11605"/>
        <dbReference type="ChEBI" id="CHEBI:15378"/>
        <dbReference type="ChEBI" id="CHEBI:30013"/>
        <dbReference type="ChEBI" id="CHEBI:30616"/>
        <dbReference type="ChEBI" id="CHEBI:61977"/>
        <dbReference type="ChEBI" id="CHEBI:456216"/>
        <dbReference type="EC" id="2.7.11.1"/>
    </reaction>
</comment>
<evidence type="ECO:0000256" key="8">
    <source>
        <dbReference type="ARBA" id="ARBA00022614"/>
    </source>
</evidence>
<dbReference type="GO" id="GO:0009945">
    <property type="term" value="P:radial axis specification"/>
    <property type="evidence" value="ECO:0007669"/>
    <property type="project" value="UniProtKB-ARBA"/>
</dbReference>
<dbReference type="EC" id="2.7.11.1" evidence="3"/>
<keyword evidence="17 24" id="KW-0472">Membrane</keyword>
<protein>
    <recommendedName>
        <fullName evidence="3">non-specific serine/threonine protein kinase</fullName>
        <ecNumber evidence="3">2.7.11.1</ecNumber>
    </recommendedName>
</protein>
<evidence type="ECO:0000256" key="16">
    <source>
        <dbReference type="ARBA" id="ARBA00022989"/>
    </source>
</evidence>
<evidence type="ECO:0000256" key="15">
    <source>
        <dbReference type="ARBA" id="ARBA00022840"/>
    </source>
</evidence>
<keyword evidence="13 22" id="KW-0547">Nucleotide-binding</keyword>
<evidence type="ECO:0000256" key="1">
    <source>
        <dbReference type="ARBA" id="ARBA00004251"/>
    </source>
</evidence>
<proteinExistence type="inferred from homology"/>
<keyword evidence="18" id="KW-0675">Receptor</keyword>
<dbReference type="GO" id="GO:0009942">
    <property type="term" value="P:longitudinal axis specification"/>
    <property type="evidence" value="ECO:0007669"/>
    <property type="project" value="UniProtKB-ARBA"/>
</dbReference>
<sequence length="1154" mass="125478">MLLPVKLSPGFPWRWRLSKTLTLFQTLILALLLQPWLSAGVAGYKEDMAALLDFKAYVAPGSSGFLSNWNPNDPDPCSWTGITCDSTKFRVSAIRIAGSDCFKAFSLASHGGCNCNSESVSGNGSSCKIRAQLPGSLGNLTWLRVLSLPFNDLYGEVPREIGSLKLLEELELEGNSLSGNLPMELGLLSSLRVVNLGYNRFTGSIPASLSGCPNLQILNLAGNLLNGTLPDFLGKFSNLRGVFLSFNQLSGSISGDIGNNCEFLEHLHLMGNYFTGGIPSNFGNCSRLRSLLLSSNILDGGIPPDLGRLSALEVLDISRNSLSGHIPSDLGNCKNLSVLILSNEYDPQMFGKEHSLMDSFSGFSSDDKGEFNYFEGGIPDSLANLSMIRIIWAPKATLDGPLPKYWGACKSLQMINLGGNFFNGEFPYSFHECKDMYYFDLSSNKLTGVLTEKLLVPCMGLFNVSGNSLSGDIPKFLETGCPPIPSFVVEKQGQLPSNGLYGQWDYSSVYMSFFACNARSGSSMPYLETDNLPIFHDFSWNNFTGSVPLLPIVAPVRLEMDPLYAFLASGNNISGKLPGYVFETCDILSGMILNLSRNSISGELPEVASNGCISMKQLDVSENRIVGFLPPSFGNLLSLESLDLSRNLLSGQIPMQFGQLKNLRYLSLAGNTLTGGIPSGLAQLPSLQVLELSSNFLTGKIPDGFAGLKNLTSILLDNNKLSGQIPSSFSKMTSLSVFNVSFNNLSGPIPRNVTSVRCDSVLGNPLLLESCHLASQSGPSTEQQGQSGSNTQYAYSPSESVSRKNSGFNPIEIASITSASLIVSVLLALIFLFVYTRKCIPRSSGQGSGRREVITFSNIGVSLTFESVVRATGGFNARNCIGNGGFGATYKAEMAPGTLVAIKRLSVGRFQGVQQFDAEIKTLGRVRHPNLVTLIGYHASETEMFLIYNYLPGGNLEKFIQERSKRTVDWRMLHKIALDIARALAYLHDECVPRVLHRDIKPSNILLDNNYNAYLSDFGLARLLGTSETHATTDVAGTFGYVAPEYAMTCRVSDKADVYSYGVVLLELLSDKKALDPSFSSYGNGFNIVQWACMLLRQGQAREVFTAGLWDVGPHDDLVETLHLAVMCTFESLSVRPSMKQVVQRLKQLQPPTC</sequence>
<evidence type="ECO:0000256" key="3">
    <source>
        <dbReference type="ARBA" id="ARBA00012513"/>
    </source>
</evidence>
<evidence type="ECO:0000256" key="20">
    <source>
        <dbReference type="ARBA" id="ARBA00047899"/>
    </source>
</evidence>
<keyword evidence="5" id="KW-1003">Cell membrane</keyword>
<evidence type="ECO:0000256" key="18">
    <source>
        <dbReference type="ARBA" id="ARBA00023170"/>
    </source>
</evidence>
<dbReference type="GO" id="GO:0009414">
    <property type="term" value="P:response to water deprivation"/>
    <property type="evidence" value="ECO:0007669"/>
    <property type="project" value="UniProtKB-ARBA"/>
</dbReference>
<dbReference type="FunFam" id="3.80.10.10:FF:000095">
    <property type="entry name" value="LRR receptor-like serine/threonine-protein kinase GSO1"/>
    <property type="match status" value="1"/>
</dbReference>
<evidence type="ECO:0000256" key="10">
    <source>
        <dbReference type="ARBA" id="ARBA00022692"/>
    </source>
</evidence>
<evidence type="ECO:0000256" key="21">
    <source>
        <dbReference type="ARBA" id="ARBA00048679"/>
    </source>
</evidence>
<organism evidence="26 27">
    <name type="scientific">Amborella trichopoda</name>
    <dbReference type="NCBI Taxonomy" id="13333"/>
    <lineage>
        <taxon>Eukaryota</taxon>
        <taxon>Viridiplantae</taxon>
        <taxon>Streptophyta</taxon>
        <taxon>Embryophyta</taxon>
        <taxon>Tracheophyta</taxon>
        <taxon>Spermatophyta</taxon>
        <taxon>Magnoliopsida</taxon>
        <taxon>Amborellales</taxon>
        <taxon>Amborellaceae</taxon>
        <taxon>Amborella</taxon>
    </lineage>
</organism>
<dbReference type="InterPro" id="IPR050647">
    <property type="entry name" value="Plant_LRR-RLKs"/>
</dbReference>
<evidence type="ECO:0000256" key="7">
    <source>
        <dbReference type="ARBA" id="ARBA00022553"/>
    </source>
</evidence>
<dbReference type="GO" id="GO:0048508">
    <property type="term" value="P:embryonic meristem development"/>
    <property type="evidence" value="ECO:0007669"/>
    <property type="project" value="UniProtKB-ARBA"/>
</dbReference>
<dbReference type="FunFam" id="1.10.510.10:FF:000192">
    <property type="entry name" value="LRR receptor-like serine/threonine-protein kinase RPK2"/>
    <property type="match status" value="1"/>
</dbReference>
<dbReference type="AlphaFoldDB" id="W1PK93"/>
<keyword evidence="27" id="KW-1185">Reference proteome</keyword>
<dbReference type="GO" id="GO:0005524">
    <property type="term" value="F:ATP binding"/>
    <property type="evidence" value="ECO:0007669"/>
    <property type="project" value="UniProtKB-UniRule"/>
</dbReference>
<evidence type="ECO:0000259" key="25">
    <source>
        <dbReference type="PROSITE" id="PS50011"/>
    </source>
</evidence>
<dbReference type="FunFam" id="3.80.10.10:FF:000275">
    <property type="entry name" value="Leucine-rich repeat receptor-like protein kinase"/>
    <property type="match status" value="1"/>
</dbReference>
<dbReference type="OMA" id="TWTENSG"/>
<evidence type="ECO:0000256" key="17">
    <source>
        <dbReference type="ARBA" id="ARBA00023136"/>
    </source>
</evidence>
<dbReference type="CDD" id="cd14066">
    <property type="entry name" value="STKc_IRAK"/>
    <property type="match status" value="1"/>
</dbReference>
<dbReference type="InterPro" id="IPR000719">
    <property type="entry name" value="Prot_kinase_dom"/>
</dbReference>
<dbReference type="InterPro" id="IPR011009">
    <property type="entry name" value="Kinase-like_dom_sf"/>
</dbReference>
<dbReference type="InterPro" id="IPR017441">
    <property type="entry name" value="Protein_kinase_ATP_BS"/>
</dbReference>
<keyword evidence="4" id="KW-0217">Developmental protein</keyword>
<keyword evidence="9" id="KW-0808">Transferase</keyword>
<evidence type="ECO:0000256" key="24">
    <source>
        <dbReference type="SAM" id="Phobius"/>
    </source>
</evidence>
<comment type="similarity">
    <text evidence="2">Belongs to the protein kinase superfamily. Ser/Thr protein kinase family.</text>
</comment>
<evidence type="ECO:0000256" key="12">
    <source>
        <dbReference type="ARBA" id="ARBA00022737"/>
    </source>
</evidence>
<evidence type="ECO:0000256" key="6">
    <source>
        <dbReference type="ARBA" id="ARBA00022527"/>
    </source>
</evidence>
<feature type="transmembrane region" description="Helical" evidence="24">
    <location>
        <begin position="813"/>
        <end position="835"/>
    </location>
</feature>
<dbReference type="Pfam" id="PF00560">
    <property type="entry name" value="LRR_1"/>
    <property type="match status" value="7"/>
</dbReference>
<keyword evidence="7" id="KW-0597">Phosphoprotein</keyword>
<evidence type="ECO:0000256" key="22">
    <source>
        <dbReference type="PROSITE-ProRule" id="PRU10141"/>
    </source>
</evidence>
<dbReference type="Pfam" id="PF08263">
    <property type="entry name" value="LRRNT_2"/>
    <property type="match status" value="1"/>
</dbReference>
<evidence type="ECO:0000256" key="11">
    <source>
        <dbReference type="ARBA" id="ARBA00022729"/>
    </source>
</evidence>
<evidence type="ECO:0000256" key="5">
    <source>
        <dbReference type="ARBA" id="ARBA00022475"/>
    </source>
</evidence>
<reference evidence="27" key="1">
    <citation type="journal article" date="2013" name="Science">
        <title>The Amborella genome and the evolution of flowering plants.</title>
        <authorList>
            <consortium name="Amborella Genome Project"/>
        </authorList>
    </citation>
    <scope>NUCLEOTIDE SEQUENCE [LARGE SCALE GENOMIC DNA]</scope>
</reference>
<dbReference type="Gene3D" id="1.10.510.10">
    <property type="entry name" value="Transferase(Phosphotransferase) domain 1"/>
    <property type="match status" value="1"/>
</dbReference>
<dbReference type="eggNOG" id="ENOG502QSHG">
    <property type="taxonomic scope" value="Eukaryota"/>
</dbReference>
<keyword evidence="15 22" id="KW-0067">ATP-binding</keyword>
<dbReference type="PROSITE" id="PS50011">
    <property type="entry name" value="PROTEIN_KINASE_DOM"/>
    <property type="match status" value="1"/>
</dbReference>
<evidence type="ECO:0000256" key="14">
    <source>
        <dbReference type="ARBA" id="ARBA00022777"/>
    </source>
</evidence>
<gene>
    <name evidence="26" type="ORF">AMTR_s00154p00048010</name>
</gene>
<evidence type="ECO:0000256" key="4">
    <source>
        <dbReference type="ARBA" id="ARBA00022473"/>
    </source>
</evidence>
<dbReference type="Gramene" id="ERN07535">
    <property type="protein sequence ID" value="ERN07535"/>
    <property type="gene ID" value="AMTR_s00154p00048010"/>
</dbReference>
<feature type="region of interest" description="Disordered" evidence="23">
    <location>
        <begin position="777"/>
        <end position="798"/>
    </location>
</feature>
<evidence type="ECO:0000256" key="19">
    <source>
        <dbReference type="ARBA" id="ARBA00023180"/>
    </source>
</evidence>
<evidence type="ECO:0000256" key="9">
    <source>
        <dbReference type="ARBA" id="ARBA00022679"/>
    </source>
</evidence>
<keyword evidence="19" id="KW-0325">Glycoprotein</keyword>
<dbReference type="GO" id="GO:0004674">
    <property type="term" value="F:protein serine/threonine kinase activity"/>
    <property type="evidence" value="ECO:0007669"/>
    <property type="project" value="UniProtKB-KW"/>
</dbReference>
<dbReference type="InterPro" id="IPR013210">
    <property type="entry name" value="LRR_N_plant-typ"/>
</dbReference>
<keyword evidence="10 24" id="KW-0812">Transmembrane</keyword>
<evidence type="ECO:0000256" key="2">
    <source>
        <dbReference type="ARBA" id="ARBA00008684"/>
    </source>
</evidence>
<dbReference type="SUPFAM" id="SSF52058">
    <property type="entry name" value="L domain-like"/>
    <property type="match status" value="2"/>
</dbReference>
<dbReference type="Pfam" id="PF00069">
    <property type="entry name" value="Pkinase"/>
    <property type="match status" value="1"/>
</dbReference>
<dbReference type="Proteomes" id="UP000017836">
    <property type="component" value="Unassembled WGS sequence"/>
</dbReference>
<dbReference type="InterPro" id="IPR001611">
    <property type="entry name" value="Leu-rich_rpt"/>
</dbReference>
<evidence type="ECO:0000313" key="27">
    <source>
        <dbReference type="Proteomes" id="UP000017836"/>
    </source>
</evidence>
<keyword evidence="8" id="KW-0433">Leucine-rich repeat</keyword>
<dbReference type="FunFam" id="3.30.200.20:FF:000260">
    <property type="entry name" value="LRR receptor-like serine/threonine-protein kinase RPK2"/>
    <property type="match status" value="1"/>
</dbReference>
<keyword evidence="11" id="KW-0732">Signal</keyword>
<dbReference type="SUPFAM" id="SSF56112">
    <property type="entry name" value="Protein kinase-like (PK-like)"/>
    <property type="match status" value="1"/>
</dbReference>
<dbReference type="InterPro" id="IPR003591">
    <property type="entry name" value="Leu-rich_rpt_typical-subtyp"/>
</dbReference>
<dbReference type="Pfam" id="PF13855">
    <property type="entry name" value="LRR_8"/>
    <property type="match status" value="1"/>
</dbReference>
<feature type="domain" description="Protein kinase" evidence="25">
    <location>
        <begin position="875"/>
        <end position="1154"/>
    </location>
</feature>
<dbReference type="SMART" id="SM00369">
    <property type="entry name" value="LRR_TYP"/>
    <property type="match status" value="7"/>
</dbReference>
<evidence type="ECO:0000256" key="23">
    <source>
        <dbReference type="SAM" id="MobiDB-lite"/>
    </source>
</evidence>
<dbReference type="STRING" id="13333.W1PK93"/>
<dbReference type="PROSITE" id="PS00108">
    <property type="entry name" value="PROTEIN_KINASE_ST"/>
    <property type="match status" value="1"/>
</dbReference>
<dbReference type="Gene3D" id="3.30.200.20">
    <property type="entry name" value="Phosphorylase Kinase, domain 1"/>
    <property type="match status" value="1"/>
</dbReference>